<gene>
    <name evidence="1" type="ORF">DPMN_123224</name>
</gene>
<dbReference type="AlphaFoldDB" id="A0A9D4GTW8"/>
<organism evidence="1 2">
    <name type="scientific">Dreissena polymorpha</name>
    <name type="common">Zebra mussel</name>
    <name type="synonym">Mytilus polymorpha</name>
    <dbReference type="NCBI Taxonomy" id="45954"/>
    <lineage>
        <taxon>Eukaryota</taxon>
        <taxon>Metazoa</taxon>
        <taxon>Spiralia</taxon>
        <taxon>Lophotrochozoa</taxon>
        <taxon>Mollusca</taxon>
        <taxon>Bivalvia</taxon>
        <taxon>Autobranchia</taxon>
        <taxon>Heteroconchia</taxon>
        <taxon>Euheterodonta</taxon>
        <taxon>Imparidentia</taxon>
        <taxon>Neoheterodontei</taxon>
        <taxon>Myida</taxon>
        <taxon>Dreissenoidea</taxon>
        <taxon>Dreissenidae</taxon>
        <taxon>Dreissena</taxon>
    </lineage>
</organism>
<comment type="caution">
    <text evidence="1">The sequence shown here is derived from an EMBL/GenBank/DDBJ whole genome shotgun (WGS) entry which is preliminary data.</text>
</comment>
<sequence>MESRKFAQGFLSHSLRSRRTADEMLKLLTRNESKFEKDIEGVCTVEGIQEAEYNVAQEVIKERLLKLRTLVDDYVEHINVKLEINRERN</sequence>
<dbReference type="Proteomes" id="UP000828390">
    <property type="component" value="Unassembled WGS sequence"/>
</dbReference>
<evidence type="ECO:0000313" key="2">
    <source>
        <dbReference type="Proteomes" id="UP000828390"/>
    </source>
</evidence>
<accession>A0A9D4GTW8</accession>
<reference evidence="1" key="1">
    <citation type="journal article" date="2019" name="bioRxiv">
        <title>The Genome of the Zebra Mussel, Dreissena polymorpha: A Resource for Invasive Species Research.</title>
        <authorList>
            <person name="McCartney M.A."/>
            <person name="Auch B."/>
            <person name="Kono T."/>
            <person name="Mallez S."/>
            <person name="Zhang Y."/>
            <person name="Obille A."/>
            <person name="Becker A."/>
            <person name="Abrahante J.E."/>
            <person name="Garbe J."/>
            <person name="Badalamenti J.P."/>
            <person name="Herman A."/>
            <person name="Mangelson H."/>
            <person name="Liachko I."/>
            <person name="Sullivan S."/>
            <person name="Sone E.D."/>
            <person name="Koren S."/>
            <person name="Silverstein K.A.T."/>
            <person name="Beckman K.B."/>
            <person name="Gohl D.M."/>
        </authorList>
    </citation>
    <scope>NUCLEOTIDE SEQUENCE</scope>
    <source>
        <strain evidence="1">Duluth1</strain>
        <tissue evidence="1">Whole animal</tissue>
    </source>
</reference>
<protein>
    <submittedName>
        <fullName evidence="1">Uncharacterized protein</fullName>
    </submittedName>
</protein>
<proteinExistence type="predicted"/>
<keyword evidence="2" id="KW-1185">Reference proteome</keyword>
<name>A0A9D4GTW8_DREPO</name>
<dbReference type="EMBL" id="JAIWYP010000005">
    <property type="protein sequence ID" value="KAH3821460.1"/>
    <property type="molecule type" value="Genomic_DNA"/>
</dbReference>
<reference evidence="1" key="2">
    <citation type="submission" date="2020-11" db="EMBL/GenBank/DDBJ databases">
        <authorList>
            <person name="McCartney M.A."/>
            <person name="Auch B."/>
            <person name="Kono T."/>
            <person name="Mallez S."/>
            <person name="Becker A."/>
            <person name="Gohl D.M."/>
            <person name="Silverstein K.A.T."/>
            <person name="Koren S."/>
            <person name="Bechman K.B."/>
            <person name="Herman A."/>
            <person name="Abrahante J.E."/>
            <person name="Garbe J."/>
        </authorList>
    </citation>
    <scope>NUCLEOTIDE SEQUENCE</scope>
    <source>
        <strain evidence="1">Duluth1</strain>
        <tissue evidence="1">Whole animal</tissue>
    </source>
</reference>
<evidence type="ECO:0000313" key="1">
    <source>
        <dbReference type="EMBL" id="KAH3821460.1"/>
    </source>
</evidence>